<name>A0A2R7Y6G3_9ARCH</name>
<sequence>MKRGALINILSFTHPHTESLFKEGLWGFPEDKLGINKKKWDKLEVGNEVLVYGEFRGVKGVWMLCLIEDKKENREPVRYWVQNPTGYPWQVKLRPIFPIDEFSRDKLETVEPVVKDELQLLGIKMFRQKADRWSLLLFGEGETYERSYFDKILSEFRSRNERLKLDRPDHDLVKRIIYQIGKIQNRFPEVEYQIENRKIDVVWRKTPKSVPSVAFEVQFGGNIFEALSKLKHAFDLWNAIPVLITTKEQFDDAKRWVEGSFHEMKDVFRILTWKDVEEYYEVKQRIKEFERMIKLF</sequence>
<evidence type="ECO:0008006" key="3">
    <source>
        <dbReference type="Google" id="ProtNLM"/>
    </source>
</evidence>
<evidence type="ECO:0000313" key="2">
    <source>
        <dbReference type="Proteomes" id="UP000244066"/>
    </source>
</evidence>
<accession>A0A2R7Y6G3</accession>
<dbReference type="EMBL" id="NDWU01000006">
    <property type="protein sequence ID" value="PUA32939.1"/>
    <property type="molecule type" value="Genomic_DNA"/>
</dbReference>
<comment type="caution">
    <text evidence="1">The sequence shown here is derived from an EMBL/GenBank/DDBJ whole genome shotgun (WGS) entry which is preliminary data.</text>
</comment>
<protein>
    <recommendedName>
        <fullName evidence="3">EVE domain-containing protein</fullName>
    </recommendedName>
</protein>
<dbReference type="Proteomes" id="UP000244066">
    <property type="component" value="Unassembled WGS sequence"/>
</dbReference>
<proteinExistence type="predicted"/>
<dbReference type="AlphaFoldDB" id="A0A2R7Y6G3"/>
<gene>
    <name evidence="1" type="ORF">B9J98_03375</name>
</gene>
<organism evidence="1 2">
    <name type="scientific">Candidatus Terraquivivens tikiterensis</name>
    <dbReference type="NCBI Taxonomy" id="1980982"/>
    <lineage>
        <taxon>Archaea</taxon>
        <taxon>Nitrososphaerota</taxon>
        <taxon>Candidatus Wolframiiraptoraceae</taxon>
        <taxon>Candidatus Terraquivivens</taxon>
    </lineage>
</organism>
<evidence type="ECO:0000313" key="1">
    <source>
        <dbReference type="EMBL" id="PUA32939.1"/>
    </source>
</evidence>
<reference evidence="1 2" key="1">
    <citation type="submission" date="2017-04" db="EMBL/GenBank/DDBJ databases">
        <title>Draft Aigarchaeota genome from a New Zealand hot spring.</title>
        <authorList>
            <person name="Reysenbach A.-L."/>
            <person name="Donaho J.A."/>
            <person name="Gerhart J."/>
            <person name="Kelley J.F."/>
            <person name="Kouba K."/>
            <person name="Podar M."/>
            <person name="Stott M."/>
        </authorList>
    </citation>
    <scope>NUCLEOTIDE SEQUENCE [LARGE SCALE GENOMIC DNA]</scope>
    <source>
        <strain evidence="1">NZ13_MG1</strain>
    </source>
</reference>